<evidence type="ECO:0000256" key="6">
    <source>
        <dbReference type="ARBA" id="ARBA00023136"/>
    </source>
</evidence>
<organism evidence="10 11">
    <name type="scientific">Seminavis robusta</name>
    <dbReference type="NCBI Taxonomy" id="568900"/>
    <lineage>
        <taxon>Eukaryota</taxon>
        <taxon>Sar</taxon>
        <taxon>Stramenopiles</taxon>
        <taxon>Ochrophyta</taxon>
        <taxon>Bacillariophyta</taxon>
        <taxon>Bacillariophyceae</taxon>
        <taxon>Bacillariophycidae</taxon>
        <taxon>Naviculales</taxon>
        <taxon>Naviculaceae</taxon>
        <taxon>Seminavis</taxon>
    </lineage>
</organism>
<keyword evidence="2" id="KW-0328">Glycosyltransferase</keyword>
<reference evidence="10" key="1">
    <citation type="submission" date="2020-06" db="EMBL/GenBank/DDBJ databases">
        <authorList>
            <consortium name="Plant Systems Biology data submission"/>
        </authorList>
    </citation>
    <scope>NUCLEOTIDE SEQUENCE</scope>
    <source>
        <strain evidence="10">D6</strain>
    </source>
</reference>
<evidence type="ECO:0000256" key="7">
    <source>
        <dbReference type="SAM" id="MobiDB-lite"/>
    </source>
</evidence>
<accession>A0A9N8D8B1</accession>
<dbReference type="InterPro" id="IPR056508">
    <property type="entry name" value="HPAT-like"/>
</dbReference>
<feature type="compositionally biased region" description="Acidic residues" evidence="7">
    <location>
        <begin position="144"/>
        <end position="153"/>
    </location>
</feature>
<keyword evidence="4 8" id="KW-0812">Transmembrane</keyword>
<keyword evidence="6 8" id="KW-0472">Membrane</keyword>
<protein>
    <recommendedName>
        <fullName evidence="9">Hydroxyproline O-arabinosyltransferase-like domain-containing protein</fullName>
    </recommendedName>
</protein>
<feature type="transmembrane region" description="Helical" evidence="8">
    <location>
        <begin position="39"/>
        <end position="61"/>
    </location>
</feature>
<comment type="subcellular location">
    <subcellularLocation>
        <location evidence="1">Membrane</location>
        <topology evidence="1">Single-pass membrane protein</topology>
    </subcellularLocation>
</comment>
<dbReference type="InterPro" id="IPR044845">
    <property type="entry name" value="HPAT/SRGT1-like"/>
</dbReference>
<dbReference type="Proteomes" id="UP001153069">
    <property type="component" value="Unassembled WGS sequence"/>
</dbReference>
<evidence type="ECO:0000313" key="11">
    <source>
        <dbReference type="Proteomes" id="UP001153069"/>
    </source>
</evidence>
<dbReference type="PANTHER" id="PTHR31485:SF7">
    <property type="entry name" value="PEPTIDYL SERINE ALPHA-GALACTOSYLTRANSFERASE"/>
    <property type="match status" value="1"/>
</dbReference>
<name>A0A9N8D8B1_9STRA</name>
<evidence type="ECO:0000256" key="8">
    <source>
        <dbReference type="SAM" id="Phobius"/>
    </source>
</evidence>
<feature type="region of interest" description="Disordered" evidence="7">
    <location>
        <begin position="1"/>
        <end position="33"/>
    </location>
</feature>
<dbReference type="PANTHER" id="PTHR31485">
    <property type="entry name" value="PEPTIDYL SERINE ALPHA-GALACTOSYLTRANSFERASE"/>
    <property type="match status" value="1"/>
</dbReference>
<dbReference type="GO" id="GO:0016757">
    <property type="term" value="F:glycosyltransferase activity"/>
    <property type="evidence" value="ECO:0007669"/>
    <property type="project" value="UniProtKB-KW"/>
</dbReference>
<proteinExistence type="predicted"/>
<dbReference type="Pfam" id="PF23452">
    <property type="entry name" value="HPAT"/>
    <property type="match status" value="1"/>
</dbReference>
<evidence type="ECO:0000256" key="3">
    <source>
        <dbReference type="ARBA" id="ARBA00022679"/>
    </source>
</evidence>
<evidence type="ECO:0000256" key="1">
    <source>
        <dbReference type="ARBA" id="ARBA00004167"/>
    </source>
</evidence>
<feature type="region of interest" description="Disordered" evidence="7">
    <location>
        <begin position="126"/>
        <end position="175"/>
    </location>
</feature>
<keyword evidence="11" id="KW-1185">Reference proteome</keyword>
<evidence type="ECO:0000259" key="9">
    <source>
        <dbReference type="Pfam" id="PF23452"/>
    </source>
</evidence>
<evidence type="ECO:0000256" key="5">
    <source>
        <dbReference type="ARBA" id="ARBA00022989"/>
    </source>
</evidence>
<dbReference type="GO" id="GO:0016020">
    <property type="term" value="C:membrane"/>
    <property type="evidence" value="ECO:0007669"/>
    <property type="project" value="UniProtKB-SubCell"/>
</dbReference>
<gene>
    <name evidence="10" type="ORF">SEMRO_13_G010160.1</name>
</gene>
<keyword evidence="5 8" id="KW-1133">Transmembrane helix</keyword>
<dbReference type="EMBL" id="CAICTM010000013">
    <property type="protein sequence ID" value="CAB9497061.1"/>
    <property type="molecule type" value="Genomic_DNA"/>
</dbReference>
<evidence type="ECO:0000313" key="10">
    <source>
        <dbReference type="EMBL" id="CAB9497061.1"/>
    </source>
</evidence>
<evidence type="ECO:0000256" key="2">
    <source>
        <dbReference type="ARBA" id="ARBA00022676"/>
    </source>
</evidence>
<keyword evidence="3" id="KW-0808">Transferase</keyword>
<comment type="caution">
    <text evidence="10">The sequence shown here is derived from an EMBL/GenBank/DDBJ whole genome shotgun (WGS) entry which is preliminary data.</text>
</comment>
<dbReference type="OrthoDB" id="2015991at2759"/>
<feature type="compositionally biased region" description="Basic and acidic residues" evidence="7">
    <location>
        <begin position="132"/>
        <end position="143"/>
    </location>
</feature>
<feature type="domain" description="Hydroxyproline O-arabinosyltransferase-like" evidence="9">
    <location>
        <begin position="184"/>
        <end position="438"/>
    </location>
</feature>
<feature type="compositionally biased region" description="Low complexity" evidence="7">
    <location>
        <begin position="154"/>
        <end position="163"/>
    </location>
</feature>
<sequence length="602" mass="69122">MTVSPRAIPPSSAMKEKIQLAQQSPKNGRRKRGLGHSSTFLWLNGICLIINITLMIVLFVFHANWMPKQANSVQRAHSRNRKEFFNLMRGLNKDGSMKSLFKEVKEEIEEELPRLFRGFQGDADVEEQAAEEEVHADDTPNKEAEEEEAEDNNTDNANDNNSELPYTLNNSPNSDDYDISKQQYHVIFSTGCSAKQHWQSYMLYYSIVTSGQTGQATRIASGCTDEEAKELKKIHKEQIEPMGRIGNEQEASRFHLHLTPEFGKDFHYNNKPYGVAHWMENVLGYSENQKSTNHDDTLLMLLDPDMILMRPFVNDFAEKEMWLPRTSYPRITRVKHGYPMASVYGYGNQWFHKTNITKIVGKSPMMSYTKEQIDENYHAGPPYVSMAKDFYQIVSTWRMLANPVHEQYPFLLSEMFAYSLAAAHLELPHQLAQSFMVSDWKEPGVELATKNTDVTPGQMCRHIPTETKPHILHYCQRLALGKYLMSKHRLPDDFVGQDESCGKPLLAEPPDDFAVKYDYFIDVASGKRHDIRDAANGRFTGQEKINQAAFLLCEELQAFNRGATYFKEHHCDEESANMQKTFLFFDSTELTEAEKNQKGETV</sequence>
<dbReference type="AlphaFoldDB" id="A0A9N8D8B1"/>
<evidence type="ECO:0000256" key="4">
    <source>
        <dbReference type="ARBA" id="ARBA00022692"/>
    </source>
</evidence>